<name>A0A5B9PCV0_9BACT</name>
<evidence type="ECO:0000259" key="2">
    <source>
        <dbReference type="Pfam" id="PF09834"/>
    </source>
</evidence>
<dbReference type="Pfam" id="PF09834">
    <property type="entry name" value="DUF2061"/>
    <property type="match status" value="2"/>
</dbReference>
<protein>
    <recommendedName>
        <fullName evidence="2">DUF2061 domain-containing protein</fullName>
    </recommendedName>
</protein>
<dbReference type="KEGG" id="mff:MFFC18_32370"/>
<accession>A0A5B9PCV0</accession>
<feature type="transmembrane region" description="Helical" evidence="1">
    <location>
        <begin position="12"/>
        <end position="34"/>
    </location>
</feature>
<sequence>MGQYKRESHARSLIKGISWRIVATMDTILIVAIVTKYSEGKMNLDHAIKIGLYEFLIKYVIYYLHERIWEYVRSGDGLEKSRTLKKAISWRIVATTMTFIIAAVVLNNGAASESVESGSDDVESNVARVALAIAVIEFFTKFILYYVHERIWAKIPLGKIRNWLFGKKKA</sequence>
<feature type="transmembrane region" description="Helical" evidence="1">
    <location>
        <begin position="126"/>
        <end position="147"/>
    </location>
</feature>
<keyword evidence="4" id="KW-1185">Reference proteome</keyword>
<dbReference type="RefSeq" id="WP_162273888.1">
    <property type="nucleotide sequence ID" value="NZ_CP042912.1"/>
</dbReference>
<feature type="domain" description="DUF2061" evidence="2">
    <location>
        <begin position="128"/>
        <end position="153"/>
    </location>
</feature>
<evidence type="ECO:0000313" key="4">
    <source>
        <dbReference type="Proteomes" id="UP000322214"/>
    </source>
</evidence>
<proteinExistence type="predicted"/>
<organism evidence="3 4">
    <name type="scientific">Mariniblastus fucicola</name>
    <dbReference type="NCBI Taxonomy" id="980251"/>
    <lineage>
        <taxon>Bacteria</taxon>
        <taxon>Pseudomonadati</taxon>
        <taxon>Planctomycetota</taxon>
        <taxon>Planctomycetia</taxon>
        <taxon>Pirellulales</taxon>
        <taxon>Pirellulaceae</taxon>
        <taxon>Mariniblastus</taxon>
    </lineage>
</organism>
<feature type="transmembrane region" description="Helical" evidence="1">
    <location>
        <begin position="46"/>
        <end position="64"/>
    </location>
</feature>
<dbReference type="InterPro" id="IPR018638">
    <property type="entry name" value="DUF2061_membrane"/>
</dbReference>
<dbReference type="EMBL" id="CP042912">
    <property type="protein sequence ID" value="QEG23339.1"/>
    <property type="molecule type" value="Genomic_DNA"/>
</dbReference>
<reference evidence="3 4" key="1">
    <citation type="submission" date="2019-08" db="EMBL/GenBank/DDBJ databases">
        <title>Deep-cultivation of Planctomycetes and their phenomic and genomic characterization uncovers novel biology.</title>
        <authorList>
            <person name="Wiegand S."/>
            <person name="Jogler M."/>
            <person name="Boedeker C."/>
            <person name="Pinto D."/>
            <person name="Vollmers J."/>
            <person name="Rivas-Marin E."/>
            <person name="Kohn T."/>
            <person name="Peeters S.H."/>
            <person name="Heuer A."/>
            <person name="Rast P."/>
            <person name="Oberbeckmann S."/>
            <person name="Bunk B."/>
            <person name="Jeske O."/>
            <person name="Meyerdierks A."/>
            <person name="Storesund J.E."/>
            <person name="Kallscheuer N."/>
            <person name="Luecker S."/>
            <person name="Lage O.M."/>
            <person name="Pohl T."/>
            <person name="Merkel B.J."/>
            <person name="Hornburger P."/>
            <person name="Mueller R.-W."/>
            <person name="Bruemmer F."/>
            <person name="Labrenz M."/>
            <person name="Spormann A.M."/>
            <person name="Op den Camp H."/>
            <person name="Overmann J."/>
            <person name="Amann R."/>
            <person name="Jetten M.S.M."/>
            <person name="Mascher T."/>
            <person name="Medema M.H."/>
            <person name="Devos D.P."/>
            <person name="Kaster A.-K."/>
            <person name="Ovreas L."/>
            <person name="Rohde M."/>
            <person name="Galperin M.Y."/>
            <person name="Jogler C."/>
        </authorList>
    </citation>
    <scope>NUCLEOTIDE SEQUENCE [LARGE SCALE GENOMIC DNA]</scope>
    <source>
        <strain evidence="3 4">FC18</strain>
    </source>
</reference>
<dbReference type="AlphaFoldDB" id="A0A5B9PCV0"/>
<evidence type="ECO:0000256" key="1">
    <source>
        <dbReference type="SAM" id="Phobius"/>
    </source>
</evidence>
<keyword evidence="1" id="KW-0472">Membrane</keyword>
<dbReference type="STRING" id="980251.GCA_001642875_02836"/>
<feature type="transmembrane region" description="Helical" evidence="1">
    <location>
        <begin position="88"/>
        <end position="106"/>
    </location>
</feature>
<keyword evidence="1" id="KW-0812">Transmembrane</keyword>
<evidence type="ECO:0000313" key="3">
    <source>
        <dbReference type="EMBL" id="QEG23339.1"/>
    </source>
</evidence>
<dbReference type="Proteomes" id="UP000322214">
    <property type="component" value="Chromosome"/>
</dbReference>
<feature type="domain" description="DUF2061" evidence="2">
    <location>
        <begin position="13"/>
        <end position="70"/>
    </location>
</feature>
<keyword evidence="1" id="KW-1133">Transmembrane helix</keyword>
<gene>
    <name evidence="3" type="ORF">MFFC18_32370</name>
</gene>